<sequence>MDEYVLPGPDRRVRNGVIALSLVGPTAVLVGFALSGPVSRIALLRTGNFAETRFGHQPRAARTSQPGRRHIDHGGCALEDVGQSM</sequence>
<feature type="transmembrane region" description="Helical" evidence="1">
    <location>
        <begin position="16"/>
        <end position="35"/>
    </location>
</feature>
<keyword evidence="1" id="KW-0472">Membrane</keyword>
<comment type="caution">
    <text evidence="2">The sequence shown here is derived from an EMBL/GenBank/DDBJ whole genome shotgun (WGS) entry which is preliminary data.</text>
</comment>
<evidence type="ECO:0000313" key="2">
    <source>
        <dbReference type="EMBL" id="GIJ71723.1"/>
    </source>
</evidence>
<protein>
    <submittedName>
        <fullName evidence="2">Uncharacterized protein</fullName>
    </submittedName>
</protein>
<proteinExistence type="predicted"/>
<dbReference type="EMBL" id="BOPH01000088">
    <property type="protein sequence ID" value="GIJ71723.1"/>
    <property type="molecule type" value="Genomic_DNA"/>
</dbReference>
<keyword evidence="3" id="KW-1185">Reference proteome</keyword>
<reference evidence="2" key="1">
    <citation type="submission" date="2021-01" db="EMBL/GenBank/DDBJ databases">
        <title>Whole genome shotgun sequence of Virgisporangium ochraceum NBRC 16418.</title>
        <authorList>
            <person name="Komaki H."/>
            <person name="Tamura T."/>
        </authorList>
    </citation>
    <scope>NUCLEOTIDE SEQUENCE</scope>
    <source>
        <strain evidence="2">NBRC 16418</strain>
    </source>
</reference>
<organism evidence="2 3">
    <name type="scientific">Virgisporangium ochraceum</name>
    <dbReference type="NCBI Taxonomy" id="65505"/>
    <lineage>
        <taxon>Bacteria</taxon>
        <taxon>Bacillati</taxon>
        <taxon>Actinomycetota</taxon>
        <taxon>Actinomycetes</taxon>
        <taxon>Micromonosporales</taxon>
        <taxon>Micromonosporaceae</taxon>
        <taxon>Virgisporangium</taxon>
    </lineage>
</organism>
<name>A0A8J4A0J3_9ACTN</name>
<accession>A0A8J4A0J3</accession>
<dbReference type="Proteomes" id="UP000635606">
    <property type="component" value="Unassembled WGS sequence"/>
</dbReference>
<gene>
    <name evidence="2" type="ORF">Voc01_066400</name>
</gene>
<keyword evidence="1" id="KW-1133">Transmembrane helix</keyword>
<keyword evidence="1" id="KW-0812">Transmembrane</keyword>
<evidence type="ECO:0000313" key="3">
    <source>
        <dbReference type="Proteomes" id="UP000635606"/>
    </source>
</evidence>
<dbReference type="AlphaFoldDB" id="A0A8J4A0J3"/>
<evidence type="ECO:0000256" key="1">
    <source>
        <dbReference type="SAM" id="Phobius"/>
    </source>
</evidence>